<keyword evidence="1" id="KW-0812">Transmembrane</keyword>
<evidence type="ECO:0000313" key="3">
    <source>
        <dbReference type="Proteomes" id="UP001164506"/>
    </source>
</evidence>
<keyword evidence="3" id="KW-1185">Reference proteome</keyword>
<dbReference type="RefSeq" id="WP_190101841.1">
    <property type="nucleotide sequence ID" value="NZ_BMUH01000001.1"/>
</dbReference>
<feature type="transmembrane region" description="Helical" evidence="1">
    <location>
        <begin position="38"/>
        <end position="57"/>
    </location>
</feature>
<name>A0ABY6QXB4_9ACTN</name>
<evidence type="ECO:0000256" key="1">
    <source>
        <dbReference type="SAM" id="Phobius"/>
    </source>
</evidence>
<dbReference type="EMBL" id="CP084204">
    <property type="protein sequence ID" value="UZX22440.1"/>
    <property type="molecule type" value="Genomic_DNA"/>
</dbReference>
<sequence length="175" mass="18573">MRTRFKVLAALTGGLSALMVLTAALTLLPGRLPLPSSGILMGIAFAALFPLGAWTVVEGIRTGTERRHQWLAFRCLPGRVRLVVGALVVAAAVNAYAAATTESSRQTLDVREGRYYAFETSPGRRGTVEVSRQEYAELTETDQRGSLAVPGAILAVLTALALVSGETARPAPLPR</sequence>
<dbReference type="Proteomes" id="UP001164506">
    <property type="component" value="Chromosome"/>
</dbReference>
<keyword evidence="1" id="KW-1133">Transmembrane helix</keyword>
<reference evidence="2" key="1">
    <citation type="submission" date="2021-09" db="EMBL/GenBank/DDBJ databases">
        <title>Complete genome sequence and metabolic characterization of Streptomyces tanashiensis DSM 731 the producer of antibacterial Kalafungin and diverse secondary metabolites.</title>
        <authorList>
            <person name="Abbasi M.N."/>
            <person name="Anwar M.N."/>
            <person name="Alam K."/>
            <person name="Shoaib M."/>
            <person name="Lin Z."/>
            <person name="Hayat M."/>
            <person name="Ali M.I."/>
            <person name="Malik H.M.T."/>
            <person name="Ahmed I."/>
            <person name="Li A."/>
            <person name="Hailong Wang H."/>
            <person name="Zhang Y."/>
        </authorList>
    </citation>
    <scope>NUCLEOTIDE SEQUENCE</scope>
    <source>
        <strain evidence="2">Kala</strain>
    </source>
</reference>
<proteinExistence type="predicted"/>
<feature type="transmembrane region" description="Helical" evidence="1">
    <location>
        <begin position="78"/>
        <end position="99"/>
    </location>
</feature>
<gene>
    <name evidence="2" type="ORF">LDH80_17610</name>
</gene>
<organism evidence="2 3">
    <name type="scientific">Streptomyces tanashiensis</name>
    <dbReference type="NCBI Taxonomy" id="67367"/>
    <lineage>
        <taxon>Bacteria</taxon>
        <taxon>Bacillati</taxon>
        <taxon>Actinomycetota</taxon>
        <taxon>Actinomycetes</taxon>
        <taxon>Kitasatosporales</taxon>
        <taxon>Streptomycetaceae</taxon>
        <taxon>Streptomyces</taxon>
    </lineage>
</organism>
<accession>A0ABY6QXB4</accession>
<protein>
    <submittedName>
        <fullName evidence="2">DUF2207 domain-containing protein</fullName>
    </submittedName>
</protein>
<evidence type="ECO:0000313" key="2">
    <source>
        <dbReference type="EMBL" id="UZX22440.1"/>
    </source>
</evidence>
<keyword evidence="1" id="KW-0472">Membrane</keyword>
<dbReference type="GeneID" id="95601292"/>
<feature type="transmembrane region" description="Helical" evidence="1">
    <location>
        <begin position="147"/>
        <end position="165"/>
    </location>
</feature>